<sequence length="1033" mass="109613">MGRSIGSDDRARVPFALVGVLLLVGSSMITFSLATPGAAPVDRTADAVADRVDAETTAALRGAIRRAAHAAAREPVTIPTESAVGRALGTTATFRRALELRIYLQTREALMNIEHQRGRSAARVTLPQYSDIEPLLTHVSVVGVDDGTELRTTVRGIQLTVMRDNRVVNTRVINRSMTVAVPVLALHDQTVKFQRRLDADALGGPGLARRTTIGLNAITQARGLGQYAGAPIENVLSNSHVTLSTNAGLVDSQRAVFGRSDPDAAAGLRIATLNTGMNDVLTPLTPPRVSAVVTGAIPGPNAPERLRVRETKSKYPDPVPSAERTITVGVNGTADEAFLAVIRGGDTTASYKQISQTGYTAWAQLTTDVDIQWRGRPKTPTPPGANWTLAETDVSRKVTVTPASPTWVSPRFSDGIGRQTINIAARSVTVDSTVQWTWHAPEKSPRTTTDSWRQRSHVQIHLTGRVVPLAVPTRGISPSFEPGGAIDGPNLVETTNAAQRLLRNNGGYDDIARQAAVNGDVTATQTVRGQRPESLSTWIYEDVSSLREQVRTISVTVSGDDIATGQANAAEQLTDILDRRRYSLIDPPRRYDGVADRVRVAMRGAYIDAVIAQLEEQSEQTTQQNNGITERLDVPGISASHINKLAGLTPMTTPPPRTLGTANGISAPLTIIPDGDPAYLGVSPVNATLVDGVSDETSYIPLAARNQNVFAIPYADTADTIVSQVFGSGGRVSLQTAGQALIAADTRLAVAPDTTLRTRRNTLAAAINDSMEDVEQQADHTLKSETDLSNAARTAAIDDSIAMWDDGSVALAAANGSLAKAISTKALSQGSAAYTYGHENEYEHEYEYDRVETALRVDLREVATSKSVQVPKPAVDDTMSSLKQGAQSVASGAAANATERAVTRATKGTVTTIPAGLPVLPTFNPWVATVNLWIVDIRGAYGRFAVGTASGSMQYVRDGSAVSLDIDGDGTAETLGRNERIDFTVRTATVVVVPSGPFGVGDVDGNMDERSVGWTGAGADAQCTTPTGYCPPE</sequence>
<dbReference type="KEGG" id="hwa:HQ_1185A"/>
<evidence type="ECO:0000313" key="2">
    <source>
        <dbReference type="Proteomes" id="UP000001975"/>
    </source>
</evidence>
<organism evidence="1 2">
    <name type="scientific">Haloquadratum walsbyi (strain DSM 16790 / HBSQ001)</name>
    <dbReference type="NCBI Taxonomy" id="362976"/>
    <lineage>
        <taxon>Archaea</taxon>
        <taxon>Methanobacteriati</taxon>
        <taxon>Methanobacteriota</taxon>
        <taxon>Stenosarchaea group</taxon>
        <taxon>Halobacteria</taxon>
        <taxon>Halobacteriales</taxon>
        <taxon>Haloferacaceae</taxon>
        <taxon>Haloquadratum</taxon>
    </lineage>
</organism>
<keyword evidence="2" id="KW-1185">Reference proteome</keyword>
<dbReference type="RefSeq" id="WP_011570479.1">
    <property type="nucleotide sequence ID" value="NC_008212.1"/>
</dbReference>
<dbReference type="Proteomes" id="UP000001975">
    <property type="component" value="Chromosome"/>
</dbReference>
<dbReference type="EMBL" id="AM180088">
    <property type="protein sequence ID" value="CAJ51315.1"/>
    <property type="molecule type" value="Genomic_DNA"/>
</dbReference>
<protein>
    <submittedName>
        <fullName evidence="1">Uncharacterized protein</fullName>
    </submittedName>
</protein>
<gene>
    <name evidence="1" type="ordered locus">HQ_1185A</name>
</gene>
<accession>Q18E01</accession>
<dbReference type="eggNOG" id="arCOG02945">
    <property type="taxonomic scope" value="Archaea"/>
</dbReference>
<dbReference type="InterPro" id="IPR055710">
    <property type="entry name" value="DUF7286"/>
</dbReference>
<dbReference type="GeneID" id="4192165"/>
<evidence type="ECO:0000313" key="1">
    <source>
        <dbReference type="EMBL" id="CAJ51315.1"/>
    </source>
</evidence>
<dbReference type="HOGENOM" id="CLU_010776_0_0_2"/>
<proteinExistence type="predicted"/>
<reference evidence="1 2" key="1">
    <citation type="journal article" date="2006" name="BMC Genomics">
        <title>The genome of the square archaeon Haloquadratum walsbyi: life at the limits of water activity.</title>
        <authorList>
            <person name="Bolhuis H.H."/>
            <person name="Palm P.P."/>
            <person name="Wende A.W."/>
            <person name="Falb M.M."/>
            <person name="Rampp M.M."/>
            <person name="Rodriguez-Valera F.F."/>
            <person name="Pfeiffer F.F."/>
            <person name="Oesterhelt D.D."/>
        </authorList>
    </citation>
    <scope>NUCLEOTIDE SEQUENCE [LARGE SCALE GENOMIC DNA]</scope>
    <source>
        <strain evidence="2">DSM 16790 / HBSQ001</strain>
    </source>
</reference>
<dbReference type="Pfam" id="PF23957">
    <property type="entry name" value="DUF7286"/>
    <property type="match status" value="1"/>
</dbReference>
<name>Q18E01_HALWD</name>
<dbReference type="STRING" id="362976.HQ_1185A"/>
<dbReference type="AlphaFoldDB" id="Q18E01"/>